<dbReference type="Pfam" id="PF02321">
    <property type="entry name" value="OEP"/>
    <property type="match status" value="1"/>
</dbReference>
<gene>
    <name evidence="4" type="ORF">DXT99_05715</name>
</gene>
<feature type="signal peptide" evidence="3">
    <location>
        <begin position="1"/>
        <end position="20"/>
    </location>
</feature>
<organism evidence="4 5">
    <name type="scientific">Pontibacter diazotrophicus</name>
    <dbReference type="NCBI Taxonomy" id="1400979"/>
    <lineage>
        <taxon>Bacteria</taxon>
        <taxon>Pseudomonadati</taxon>
        <taxon>Bacteroidota</taxon>
        <taxon>Cytophagia</taxon>
        <taxon>Cytophagales</taxon>
        <taxon>Hymenobacteraceae</taxon>
        <taxon>Pontibacter</taxon>
    </lineage>
</organism>
<name>A0A3D8LFS1_9BACT</name>
<dbReference type="InterPro" id="IPR003423">
    <property type="entry name" value="OMP_efflux"/>
</dbReference>
<evidence type="ECO:0000256" key="2">
    <source>
        <dbReference type="SAM" id="MobiDB-lite"/>
    </source>
</evidence>
<proteinExistence type="inferred from homology"/>
<feature type="compositionally biased region" description="Gly residues" evidence="2">
    <location>
        <begin position="193"/>
        <end position="202"/>
    </location>
</feature>
<dbReference type="InterPro" id="IPR010131">
    <property type="entry name" value="MdtP/NodT-like"/>
</dbReference>
<dbReference type="Proteomes" id="UP000256708">
    <property type="component" value="Unassembled WGS sequence"/>
</dbReference>
<dbReference type="EMBL" id="QRGR01000005">
    <property type="protein sequence ID" value="RDV16166.1"/>
    <property type="molecule type" value="Genomic_DNA"/>
</dbReference>
<dbReference type="OrthoDB" id="1680428at2"/>
<dbReference type="PANTHER" id="PTHR30203">
    <property type="entry name" value="OUTER MEMBRANE CATION EFFLUX PROTEIN"/>
    <property type="match status" value="1"/>
</dbReference>
<keyword evidence="3" id="KW-0732">Signal</keyword>
<accession>A0A3D8LFS1</accession>
<evidence type="ECO:0000313" key="4">
    <source>
        <dbReference type="EMBL" id="RDV16166.1"/>
    </source>
</evidence>
<keyword evidence="5" id="KW-1185">Reference proteome</keyword>
<evidence type="ECO:0000256" key="3">
    <source>
        <dbReference type="SAM" id="SignalP"/>
    </source>
</evidence>
<dbReference type="AlphaFoldDB" id="A0A3D8LFS1"/>
<feature type="chain" id="PRO_5017533414" evidence="3">
    <location>
        <begin position="21"/>
        <end position="484"/>
    </location>
</feature>
<sequence length="484" mass="53626">MKKLLIFTIMLLALLPNIQAQTLEEYLVTAGENNPLLKARYAEYQAALERVPQAGALPDPEASFSFFLSPMARFMGNQVGEASIMQMFPWFGTLSASKNEANYMAQMRFASFIEAKINLYHDVRTTWLGLYQIDEEVQLLERELQIMKALERMALAKYTAAPSGNSPGSTRRSTGTAPSGSMGGSTAGNSSSGMGGMGGMGGNTTSSGSTPSRAGSNAGMAGGGMSTMASSGSSMVDIILIRVQVKDLENRLQLLRDSRRPQQIAFNNLLNRQPDQEIQIADTLASVALPATLALIQDSIRQNHPMLQMYEWDEQAREAQYRMAQLMGRPMFGVGLNYMVFRPRIDEMTQMPMGGENMVMPMVTVTLPIYRKKYNAAKKQARFEQEAAAYNKEAAEKQLLTELENLLYDYQRASSTLQLLEEQVTLNEQAIRLLTTNYTVAGAGIEEILRQRQAILGYRQQQLQAITDQHITVSAINRLMNSDN</sequence>
<feature type="compositionally biased region" description="Polar residues" evidence="2">
    <location>
        <begin position="162"/>
        <end position="178"/>
    </location>
</feature>
<feature type="region of interest" description="Disordered" evidence="2">
    <location>
        <begin position="160"/>
        <end position="227"/>
    </location>
</feature>
<protein>
    <submittedName>
        <fullName evidence="4">TolC family protein</fullName>
    </submittedName>
</protein>
<feature type="compositionally biased region" description="Low complexity" evidence="2">
    <location>
        <begin position="203"/>
        <end position="219"/>
    </location>
</feature>
<evidence type="ECO:0000256" key="1">
    <source>
        <dbReference type="ARBA" id="ARBA00007613"/>
    </source>
</evidence>
<dbReference type="Gene3D" id="1.20.1600.10">
    <property type="entry name" value="Outer membrane efflux proteins (OEP)"/>
    <property type="match status" value="2"/>
</dbReference>
<comment type="similarity">
    <text evidence="1">Belongs to the outer membrane factor (OMF) (TC 1.B.17) family.</text>
</comment>
<dbReference type="SUPFAM" id="SSF56954">
    <property type="entry name" value="Outer membrane efflux proteins (OEP)"/>
    <property type="match status" value="2"/>
</dbReference>
<dbReference type="GO" id="GO:0015562">
    <property type="term" value="F:efflux transmembrane transporter activity"/>
    <property type="evidence" value="ECO:0007669"/>
    <property type="project" value="InterPro"/>
</dbReference>
<dbReference type="RefSeq" id="WP_115564576.1">
    <property type="nucleotide sequence ID" value="NZ_QRGR01000005.1"/>
</dbReference>
<comment type="caution">
    <text evidence="4">The sequence shown here is derived from an EMBL/GenBank/DDBJ whole genome shotgun (WGS) entry which is preliminary data.</text>
</comment>
<reference evidence="5" key="1">
    <citation type="submission" date="2018-08" db="EMBL/GenBank/DDBJ databases">
        <authorList>
            <person name="Liu Z.-W."/>
            <person name="Du Z.-J."/>
        </authorList>
    </citation>
    <scope>NUCLEOTIDE SEQUENCE [LARGE SCALE GENOMIC DNA]</scope>
    <source>
        <strain evidence="5">H4X</strain>
    </source>
</reference>
<evidence type="ECO:0000313" key="5">
    <source>
        <dbReference type="Proteomes" id="UP000256708"/>
    </source>
</evidence>